<dbReference type="PANTHER" id="PTHR44086">
    <property type="entry name" value="THIOSULFATE SULFURTRANSFERASE RDL2, MITOCHONDRIAL-RELATED"/>
    <property type="match status" value="1"/>
</dbReference>
<dbReference type="PROSITE" id="PS50206">
    <property type="entry name" value="RHODANESE_3"/>
    <property type="match status" value="1"/>
</dbReference>
<dbReference type="Proteomes" id="UP000076842">
    <property type="component" value="Unassembled WGS sequence"/>
</dbReference>
<evidence type="ECO:0000313" key="2">
    <source>
        <dbReference type="EMBL" id="KZT51063.1"/>
    </source>
</evidence>
<dbReference type="FunCoup" id="A0A165CMS0">
    <property type="interactions" value="347"/>
</dbReference>
<dbReference type="SMART" id="SM00450">
    <property type="entry name" value="RHOD"/>
    <property type="match status" value="1"/>
</dbReference>
<evidence type="ECO:0000259" key="1">
    <source>
        <dbReference type="PROSITE" id="PS50206"/>
    </source>
</evidence>
<dbReference type="InterPro" id="IPR001763">
    <property type="entry name" value="Rhodanese-like_dom"/>
</dbReference>
<dbReference type="GO" id="GO:0004792">
    <property type="term" value="F:thiosulfate-cyanide sulfurtransferase activity"/>
    <property type="evidence" value="ECO:0007669"/>
    <property type="project" value="TreeGrafter"/>
</dbReference>
<dbReference type="Gene3D" id="3.40.250.10">
    <property type="entry name" value="Rhodanese-like domain"/>
    <property type="match status" value="1"/>
</dbReference>
<dbReference type="EMBL" id="KV424128">
    <property type="protein sequence ID" value="KZT51063.1"/>
    <property type="molecule type" value="Genomic_DNA"/>
</dbReference>
<evidence type="ECO:0000313" key="3">
    <source>
        <dbReference type="Proteomes" id="UP000076842"/>
    </source>
</evidence>
<proteinExistence type="predicted"/>
<protein>
    <submittedName>
        <fullName evidence="2">Rhodanese-like protein</fullName>
    </submittedName>
</protein>
<dbReference type="OrthoDB" id="566238at2759"/>
<dbReference type="InParanoid" id="A0A165CMS0"/>
<accession>A0A165CMS0</accession>
<name>A0A165CMS0_9BASI</name>
<organism evidence="2 3">
    <name type="scientific">Calocera cornea HHB12733</name>
    <dbReference type="NCBI Taxonomy" id="1353952"/>
    <lineage>
        <taxon>Eukaryota</taxon>
        <taxon>Fungi</taxon>
        <taxon>Dikarya</taxon>
        <taxon>Basidiomycota</taxon>
        <taxon>Agaricomycotina</taxon>
        <taxon>Dacrymycetes</taxon>
        <taxon>Dacrymycetales</taxon>
        <taxon>Dacrymycetaceae</taxon>
        <taxon>Calocera</taxon>
    </lineage>
</organism>
<dbReference type="AlphaFoldDB" id="A0A165CMS0"/>
<dbReference type="CDD" id="cd01519">
    <property type="entry name" value="RHOD_HSP67B2"/>
    <property type="match status" value="1"/>
</dbReference>
<dbReference type="InterPro" id="IPR036873">
    <property type="entry name" value="Rhodanese-like_dom_sf"/>
</dbReference>
<dbReference type="SUPFAM" id="SSF52821">
    <property type="entry name" value="Rhodanese/Cell cycle control phosphatase"/>
    <property type="match status" value="1"/>
</dbReference>
<dbReference type="GO" id="GO:0005739">
    <property type="term" value="C:mitochondrion"/>
    <property type="evidence" value="ECO:0007669"/>
    <property type="project" value="TreeGrafter"/>
</dbReference>
<dbReference type="Pfam" id="PF00581">
    <property type="entry name" value="Rhodanese"/>
    <property type="match status" value="1"/>
</dbReference>
<dbReference type="PANTHER" id="PTHR44086:SF10">
    <property type="entry name" value="THIOSULFATE SULFURTRANSFERASE_RHODANESE-LIKE DOMAIN-CONTAINING PROTEIN 3"/>
    <property type="match status" value="1"/>
</dbReference>
<gene>
    <name evidence="2" type="ORF">CALCODRAFT_443613</name>
</gene>
<reference evidence="2 3" key="1">
    <citation type="journal article" date="2016" name="Mol. Biol. Evol.">
        <title>Comparative Genomics of Early-Diverging Mushroom-Forming Fungi Provides Insights into the Origins of Lignocellulose Decay Capabilities.</title>
        <authorList>
            <person name="Nagy L.G."/>
            <person name="Riley R."/>
            <person name="Tritt A."/>
            <person name="Adam C."/>
            <person name="Daum C."/>
            <person name="Floudas D."/>
            <person name="Sun H."/>
            <person name="Yadav J.S."/>
            <person name="Pangilinan J."/>
            <person name="Larsson K.H."/>
            <person name="Matsuura K."/>
            <person name="Barry K."/>
            <person name="Labutti K."/>
            <person name="Kuo R."/>
            <person name="Ohm R.A."/>
            <person name="Bhattacharya S.S."/>
            <person name="Shirouzu T."/>
            <person name="Yoshinaga Y."/>
            <person name="Martin F.M."/>
            <person name="Grigoriev I.V."/>
            <person name="Hibbett D.S."/>
        </authorList>
    </citation>
    <scope>NUCLEOTIDE SEQUENCE [LARGE SCALE GENOMIC DNA]</scope>
    <source>
        <strain evidence="2 3">HHB12733</strain>
    </source>
</reference>
<feature type="domain" description="Rhodanese" evidence="1">
    <location>
        <begin position="7"/>
        <end position="108"/>
    </location>
</feature>
<dbReference type="STRING" id="1353952.A0A165CMS0"/>
<keyword evidence="3" id="KW-1185">Reference proteome</keyword>
<sequence>MLTSPSPPQSILLIDVREPPEIAQGSIPSSVALPLSELKDALRLSPAAFRARYGFEMPEKQKQIIFYCRSGKRSLTACDLAVRAGWQGVRNYDGSWLDWVRREQERAAGGK</sequence>